<gene>
    <name evidence="1" type="ORF">Cri9333_3092</name>
</gene>
<protein>
    <submittedName>
        <fullName evidence="1">Uncharacterized protein</fullName>
    </submittedName>
</protein>
<dbReference type="HOGENOM" id="CLU_163140_5_1_3"/>
<dbReference type="PATRIC" id="fig|1173022.3.peg.3347"/>
<dbReference type="eggNOG" id="ENOG5033EDA">
    <property type="taxonomic scope" value="Bacteria"/>
</dbReference>
<dbReference type="STRING" id="1173022.Cri9333_3092"/>
<dbReference type="Proteomes" id="UP000010472">
    <property type="component" value="Chromosome"/>
</dbReference>
<dbReference type="KEGG" id="cep:Cri9333_3092"/>
<reference evidence="1 2" key="1">
    <citation type="submission" date="2012-06" db="EMBL/GenBank/DDBJ databases">
        <title>Finished chromosome of genome of Crinalium epipsammum PCC 9333.</title>
        <authorList>
            <consortium name="US DOE Joint Genome Institute"/>
            <person name="Gugger M."/>
            <person name="Coursin T."/>
            <person name="Rippka R."/>
            <person name="Tandeau De Marsac N."/>
            <person name="Huntemann M."/>
            <person name="Wei C.-L."/>
            <person name="Han J."/>
            <person name="Detter J.C."/>
            <person name="Han C."/>
            <person name="Tapia R."/>
            <person name="Davenport K."/>
            <person name="Daligault H."/>
            <person name="Erkkila T."/>
            <person name="Gu W."/>
            <person name="Munk A.C.C."/>
            <person name="Teshima H."/>
            <person name="Xu Y."/>
            <person name="Chain P."/>
            <person name="Chen A."/>
            <person name="Krypides N."/>
            <person name="Mavromatis K."/>
            <person name="Markowitz V."/>
            <person name="Szeto E."/>
            <person name="Ivanova N."/>
            <person name="Mikhailova N."/>
            <person name="Ovchinnikova G."/>
            <person name="Pagani I."/>
            <person name="Pati A."/>
            <person name="Goodwin L."/>
            <person name="Peters L."/>
            <person name="Pitluck S."/>
            <person name="Woyke T."/>
            <person name="Kerfeld C."/>
        </authorList>
    </citation>
    <scope>NUCLEOTIDE SEQUENCE [LARGE SCALE GENOMIC DNA]</scope>
    <source>
        <strain evidence="1 2">PCC 9333</strain>
    </source>
</reference>
<sequence length="92" mass="10538">MLVKGKTFDLVNAMKIKAIKRGQTIELLEPINISDGEIIIDIDEQQSSDVKPNFWEALQEFRQQVNLEELEIEPEEIFAGLRDKSPGRDVIL</sequence>
<dbReference type="EMBL" id="CP003620">
    <property type="protein sequence ID" value="AFZ13931.1"/>
    <property type="molecule type" value="Genomic_DNA"/>
</dbReference>
<keyword evidence="2" id="KW-1185">Reference proteome</keyword>
<proteinExistence type="predicted"/>
<organism evidence="1 2">
    <name type="scientific">Crinalium epipsammum PCC 9333</name>
    <dbReference type="NCBI Taxonomy" id="1173022"/>
    <lineage>
        <taxon>Bacteria</taxon>
        <taxon>Bacillati</taxon>
        <taxon>Cyanobacteriota</taxon>
        <taxon>Cyanophyceae</taxon>
        <taxon>Gomontiellales</taxon>
        <taxon>Gomontiellaceae</taxon>
        <taxon>Crinalium</taxon>
    </lineage>
</organism>
<name>K9W131_9CYAN</name>
<dbReference type="AlphaFoldDB" id="K9W131"/>
<evidence type="ECO:0000313" key="2">
    <source>
        <dbReference type="Proteomes" id="UP000010472"/>
    </source>
</evidence>
<accession>K9W131</accession>
<evidence type="ECO:0000313" key="1">
    <source>
        <dbReference type="EMBL" id="AFZ13931.1"/>
    </source>
</evidence>
<dbReference type="RefSeq" id="WP_015204039.1">
    <property type="nucleotide sequence ID" value="NC_019753.1"/>
</dbReference>